<dbReference type="Gene3D" id="3.40.50.620">
    <property type="entry name" value="HUPs"/>
    <property type="match status" value="1"/>
</dbReference>
<feature type="compositionally biased region" description="Polar residues" evidence="10">
    <location>
        <begin position="165"/>
        <end position="180"/>
    </location>
</feature>
<dbReference type="FunFam" id="3.90.740.10:FF:000001">
    <property type="entry name" value="Leucine--tRNA ligase, cytoplasmic"/>
    <property type="match status" value="1"/>
</dbReference>
<dbReference type="RefSeq" id="XP_066073216.1">
    <property type="nucleotide sequence ID" value="XM_066217119.1"/>
</dbReference>
<dbReference type="EMBL" id="CP144098">
    <property type="protein sequence ID" value="WWC86453.1"/>
    <property type="molecule type" value="Genomic_DNA"/>
</dbReference>
<reference evidence="14 15" key="1">
    <citation type="submission" date="2024-01" db="EMBL/GenBank/DDBJ databases">
        <title>Comparative genomics of Cryptococcus and Kwoniella reveals pathogenesis evolution and contrasting modes of karyotype evolution via chromosome fusion or intercentromeric recombination.</title>
        <authorList>
            <person name="Coelho M.A."/>
            <person name="David-Palma M."/>
            <person name="Shea T."/>
            <person name="Bowers K."/>
            <person name="McGinley-Smith S."/>
            <person name="Mohammad A.W."/>
            <person name="Gnirke A."/>
            <person name="Yurkov A.M."/>
            <person name="Nowrousian M."/>
            <person name="Sun S."/>
            <person name="Cuomo C.A."/>
            <person name="Heitman J."/>
        </authorList>
    </citation>
    <scope>NUCLEOTIDE SEQUENCE [LARGE SCALE GENOMIC DNA]</scope>
    <source>
        <strain evidence="14 15">CBS 6074</strain>
    </source>
</reference>
<dbReference type="SUPFAM" id="SSF50677">
    <property type="entry name" value="ValRS/IleRS/LeuRS editing domain"/>
    <property type="match status" value="1"/>
</dbReference>
<name>A0AAX4JNL2_9TREE</name>
<comment type="similarity">
    <text evidence="1">Belongs to the class-I aminoacyl-tRNA synthetase family.</text>
</comment>
<evidence type="ECO:0000256" key="8">
    <source>
        <dbReference type="ARBA" id="ARBA00030520"/>
    </source>
</evidence>
<feature type="region of interest" description="Disordered" evidence="10">
    <location>
        <begin position="153"/>
        <end position="189"/>
    </location>
</feature>
<feature type="domain" description="Aminoacyl-tRNA synthetase class Ia" evidence="11">
    <location>
        <begin position="68"/>
        <end position="138"/>
    </location>
</feature>
<evidence type="ECO:0000313" key="15">
    <source>
        <dbReference type="Proteomes" id="UP001355207"/>
    </source>
</evidence>
<feature type="domain" description="Aminoacyl-tRNA synthetase class Ia" evidence="11">
    <location>
        <begin position="227"/>
        <end position="793"/>
    </location>
</feature>
<evidence type="ECO:0000256" key="4">
    <source>
        <dbReference type="ARBA" id="ARBA00022741"/>
    </source>
</evidence>
<dbReference type="PANTHER" id="PTHR45794">
    <property type="entry name" value="LEUCYL-TRNA SYNTHETASE"/>
    <property type="match status" value="1"/>
</dbReference>
<dbReference type="InterPro" id="IPR055416">
    <property type="entry name" value="RBD_LARS1"/>
</dbReference>
<dbReference type="InterPro" id="IPR013155">
    <property type="entry name" value="M/V/L/I-tRNA-synth_anticd-bd"/>
</dbReference>
<evidence type="ECO:0000256" key="9">
    <source>
        <dbReference type="ARBA" id="ARBA00047469"/>
    </source>
</evidence>
<evidence type="ECO:0000259" key="13">
    <source>
        <dbReference type="Pfam" id="PF24810"/>
    </source>
</evidence>
<keyword evidence="4" id="KW-0547">Nucleotide-binding</keyword>
<dbReference type="AlphaFoldDB" id="A0AAX4JNL2"/>
<evidence type="ECO:0000256" key="2">
    <source>
        <dbReference type="ARBA" id="ARBA00013164"/>
    </source>
</evidence>
<dbReference type="Proteomes" id="UP001355207">
    <property type="component" value="Chromosome 1"/>
</dbReference>
<dbReference type="Gene3D" id="3.90.740.10">
    <property type="entry name" value="Valyl/Leucyl/Isoleucyl-tRNA synthetase, editing domain"/>
    <property type="match status" value="1"/>
</dbReference>
<evidence type="ECO:0000256" key="6">
    <source>
        <dbReference type="ARBA" id="ARBA00022917"/>
    </source>
</evidence>
<dbReference type="NCBIfam" id="TIGR00395">
    <property type="entry name" value="leuS_arch"/>
    <property type="match status" value="1"/>
</dbReference>
<dbReference type="InterPro" id="IPR002300">
    <property type="entry name" value="aa-tRNA-synth_Ia"/>
</dbReference>
<keyword evidence="6" id="KW-0648">Protein biosynthesis</keyword>
<evidence type="ECO:0000256" key="10">
    <source>
        <dbReference type="SAM" id="MobiDB-lite"/>
    </source>
</evidence>
<evidence type="ECO:0000259" key="12">
    <source>
        <dbReference type="Pfam" id="PF08264"/>
    </source>
</evidence>
<dbReference type="GO" id="GO:0006429">
    <property type="term" value="P:leucyl-tRNA aminoacylation"/>
    <property type="evidence" value="ECO:0007669"/>
    <property type="project" value="InterPro"/>
</dbReference>
<dbReference type="EC" id="6.1.1.4" evidence="2"/>
<sequence length="1120" mass="126624">MAATVNHDAKAGSVVVMEKTDKRDYLIALESSAQDSWKETKSFETNPPPLPEGIKSYQDFFESGQSIEELQKKYPKWFGTFPYAYMNGSLHLGHAFTISKIEFAAGFERMRGKNVLFPVGYHATGMPIKAASDKLIREMEMFGEDFSGYSEEAADEDEKPVIPVPTTTALPAKSLESTDPSKGKKGKLNAKSTGLTYQFQILELIGVPREELKKFADPYYWLNYFPPIAKEDLSGIGARVDWRRQFLTTDANPYYDSFVRWQMNKLYQQGKVKFGKRYTIYSPKDGQPCMDHDRQSGEAVNPQEYTAVKMEVTEWGPEVSSEVKQAVGGKKVWMVAATLRPETMYGQTNCFVGPNLKYGLFESAHNELFLITERAARNMAYQGTFEGESGRVVKVADVTGSELLGTKVAPPFGLVKEVYVLPMEGVLATKGTGVVTSVPSDSPDDYRTLMDLRKKAEMYKIKPEWAAVDPIPVLKTPKYGDMAAEFLCQELKINSQRDKEKLAEAKDLTYKEGFYNGVMVVGDFKGEPVAEAKPKVRQQMIEAGLATPYAEPESEVISRSADVCVVALVDQWYLDYGEDSWKASAFKLLEQMNTYQTETRNGFEAVLNWLNKWACARSYGLGSKLPWDPVWLVESLSDSTIYMSYYTIANLLHEDMFGKNPGPLGIKPEQMTDEVWEYVLGSGSLPENSPVEAEKAAQLKYHFSYFYPLDIRSSGKDLIPNHLTFWIYIHAALFPEKHWPRAVRTNGHLMLNGKKMSKSTGNFLTMKEATKKYGADAARLTLADAGDDITDANFEETVANAAILRLHTACLWAEEMKSIESTLRTGELNDFDRGFQTEMDALIQEAYNAFDAMEFKSALKAGLYDFENARNWYRLISDPSNGGQGMHKDLVFEWIRNNTLLITPFTPHYSEHIWKNVLGETTNIQQAKYPEISSEKIDQGRLKQNEYMKQVVDKLRSLESQLGKKKGKGKSTTTYDSTKSKQTRIYVSSKFPEWQEKSIDLVKQSYNGKNVDDSILKSKLQESGLLKDKRVMPFAQQIKKQVLAEGESAFNRTLPFNELETLKILIPYIKSSAKFTNVDVISTEEALDLLSKNPDGNYDKIKIENSQPGYPEVQFWNDEE</sequence>
<keyword evidence="7" id="KW-0030">Aminoacyl-tRNA synthetase</keyword>
<accession>A0AAX4JNL2</accession>
<keyword evidence="5" id="KW-0067">ATP-binding</keyword>
<dbReference type="CDD" id="cd07959">
    <property type="entry name" value="Anticodon_Ia_Leu_AEc"/>
    <property type="match status" value="1"/>
</dbReference>
<dbReference type="SUPFAM" id="SSF52374">
    <property type="entry name" value="Nucleotidylyl transferase"/>
    <property type="match status" value="1"/>
</dbReference>
<feature type="domain" description="Methionyl/Valyl/Leucyl/Isoleucyl-tRNA synthetase anticodon-binding" evidence="12">
    <location>
        <begin position="832"/>
        <end position="969"/>
    </location>
</feature>
<gene>
    <name evidence="14" type="ORF">L201_001330</name>
</gene>
<keyword evidence="3 14" id="KW-0436">Ligase</keyword>
<evidence type="ECO:0000259" key="11">
    <source>
        <dbReference type="Pfam" id="PF00133"/>
    </source>
</evidence>
<evidence type="ECO:0000256" key="1">
    <source>
        <dbReference type="ARBA" id="ARBA00005594"/>
    </source>
</evidence>
<dbReference type="PANTHER" id="PTHR45794:SF1">
    <property type="entry name" value="LEUCINE--TRNA LIGASE, CYTOPLASMIC"/>
    <property type="match status" value="1"/>
</dbReference>
<evidence type="ECO:0000256" key="7">
    <source>
        <dbReference type="ARBA" id="ARBA00023146"/>
    </source>
</evidence>
<protein>
    <recommendedName>
        <fullName evidence="2">leucine--tRNA ligase</fullName>
        <ecNumber evidence="2">6.1.1.4</ecNumber>
    </recommendedName>
    <alternativeName>
        <fullName evidence="8">Leucyl-tRNA synthetase</fullName>
    </alternativeName>
</protein>
<dbReference type="Pfam" id="PF00133">
    <property type="entry name" value="tRNA-synt_1"/>
    <property type="match status" value="2"/>
</dbReference>
<dbReference type="GO" id="GO:0005524">
    <property type="term" value="F:ATP binding"/>
    <property type="evidence" value="ECO:0007669"/>
    <property type="project" value="UniProtKB-KW"/>
</dbReference>
<comment type="catalytic activity">
    <reaction evidence="9">
        <text>tRNA(Leu) + L-leucine + ATP = L-leucyl-tRNA(Leu) + AMP + diphosphate</text>
        <dbReference type="Rhea" id="RHEA:11688"/>
        <dbReference type="Rhea" id="RHEA-COMP:9613"/>
        <dbReference type="Rhea" id="RHEA-COMP:9622"/>
        <dbReference type="ChEBI" id="CHEBI:30616"/>
        <dbReference type="ChEBI" id="CHEBI:33019"/>
        <dbReference type="ChEBI" id="CHEBI:57427"/>
        <dbReference type="ChEBI" id="CHEBI:78442"/>
        <dbReference type="ChEBI" id="CHEBI:78494"/>
        <dbReference type="ChEBI" id="CHEBI:456215"/>
        <dbReference type="EC" id="6.1.1.4"/>
    </reaction>
</comment>
<dbReference type="Pfam" id="PF24810">
    <property type="entry name" value="RBD_LARS1"/>
    <property type="match status" value="1"/>
</dbReference>
<evidence type="ECO:0000256" key="5">
    <source>
        <dbReference type="ARBA" id="ARBA00022840"/>
    </source>
</evidence>
<proteinExistence type="inferred from homology"/>
<dbReference type="GO" id="GO:0004823">
    <property type="term" value="F:leucine-tRNA ligase activity"/>
    <property type="evidence" value="ECO:0007669"/>
    <property type="project" value="UniProtKB-EC"/>
</dbReference>
<dbReference type="InterPro" id="IPR009080">
    <property type="entry name" value="tRNAsynth_Ia_anticodon-bd"/>
</dbReference>
<dbReference type="SUPFAM" id="SSF47323">
    <property type="entry name" value="Anticodon-binding domain of a subclass of class I aminoacyl-tRNA synthetases"/>
    <property type="match status" value="1"/>
</dbReference>
<evidence type="ECO:0000313" key="14">
    <source>
        <dbReference type="EMBL" id="WWC86453.1"/>
    </source>
</evidence>
<evidence type="ECO:0000256" key="3">
    <source>
        <dbReference type="ARBA" id="ARBA00022598"/>
    </source>
</evidence>
<organism evidence="14 15">
    <name type="scientific">Kwoniella dendrophila CBS 6074</name>
    <dbReference type="NCBI Taxonomy" id="1295534"/>
    <lineage>
        <taxon>Eukaryota</taxon>
        <taxon>Fungi</taxon>
        <taxon>Dikarya</taxon>
        <taxon>Basidiomycota</taxon>
        <taxon>Agaricomycotina</taxon>
        <taxon>Tremellomycetes</taxon>
        <taxon>Tremellales</taxon>
        <taxon>Cryptococcaceae</taxon>
        <taxon>Kwoniella</taxon>
    </lineage>
</organism>
<dbReference type="InterPro" id="IPR009008">
    <property type="entry name" value="Val/Leu/Ile-tRNA-synth_edit"/>
</dbReference>
<dbReference type="Pfam" id="PF08264">
    <property type="entry name" value="Anticodon_1"/>
    <property type="match status" value="1"/>
</dbReference>
<keyword evidence="15" id="KW-1185">Reference proteome</keyword>
<dbReference type="InterPro" id="IPR014729">
    <property type="entry name" value="Rossmann-like_a/b/a_fold"/>
</dbReference>
<dbReference type="GeneID" id="91092002"/>
<dbReference type="GO" id="GO:0002161">
    <property type="term" value="F:aminoacyl-tRNA deacylase activity"/>
    <property type="evidence" value="ECO:0007669"/>
    <property type="project" value="InterPro"/>
</dbReference>
<dbReference type="InterPro" id="IPR004493">
    <property type="entry name" value="Leu-tRNA-synth_Ia_arc/euk"/>
</dbReference>
<feature type="domain" description="Leucine--tRNA ligase RagD-binding" evidence="13">
    <location>
        <begin position="987"/>
        <end position="1054"/>
    </location>
</feature>
<dbReference type="Gene3D" id="1.10.730.10">
    <property type="entry name" value="Isoleucyl-tRNA Synthetase, Domain 1"/>
    <property type="match status" value="1"/>
</dbReference>